<gene>
    <name evidence="3" type="ORF">CGZ94_04975</name>
</gene>
<name>A0A255GP04_9ACTN</name>
<evidence type="ECO:0000256" key="1">
    <source>
        <dbReference type="SAM" id="MobiDB-lite"/>
    </source>
</evidence>
<proteinExistence type="predicted"/>
<dbReference type="EMBL" id="NMVO01000004">
    <property type="protein sequence ID" value="OYO16296.1"/>
    <property type="molecule type" value="Genomic_DNA"/>
</dbReference>
<feature type="transmembrane region" description="Helical" evidence="2">
    <location>
        <begin position="12"/>
        <end position="30"/>
    </location>
</feature>
<evidence type="ECO:0000313" key="3">
    <source>
        <dbReference type="EMBL" id="OYO16296.1"/>
    </source>
</evidence>
<organism evidence="3 4">
    <name type="scientific">Enemella evansiae</name>
    <dbReference type="NCBI Taxonomy" id="2016499"/>
    <lineage>
        <taxon>Bacteria</taxon>
        <taxon>Bacillati</taxon>
        <taxon>Actinomycetota</taxon>
        <taxon>Actinomycetes</taxon>
        <taxon>Propionibacteriales</taxon>
        <taxon>Propionibacteriaceae</taxon>
        <taxon>Enemella</taxon>
    </lineage>
</organism>
<comment type="caution">
    <text evidence="3">The sequence shown here is derived from an EMBL/GenBank/DDBJ whole genome shotgun (WGS) entry which is preliminary data.</text>
</comment>
<feature type="compositionally biased region" description="Acidic residues" evidence="1">
    <location>
        <begin position="68"/>
        <end position="77"/>
    </location>
</feature>
<keyword evidence="4" id="KW-1185">Reference proteome</keyword>
<dbReference type="Proteomes" id="UP000215896">
    <property type="component" value="Unassembled WGS sequence"/>
</dbReference>
<feature type="region of interest" description="Disordered" evidence="1">
    <location>
        <begin position="54"/>
        <end position="77"/>
    </location>
</feature>
<reference evidence="3 4" key="1">
    <citation type="submission" date="2017-07" db="EMBL/GenBank/DDBJ databases">
        <title>Draft whole genome sequences of clinical Proprionibacteriaceae strains.</title>
        <authorList>
            <person name="Bernier A.-M."/>
            <person name="Bernard K."/>
            <person name="Domingo M.-C."/>
        </authorList>
    </citation>
    <scope>NUCLEOTIDE SEQUENCE [LARGE SCALE GENOMIC DNA]</scope>
    <source>
        <strain evidence="3 4">NML 030167</strain>
    </source>
</reference>
<keyword evidence="2" id="KW-0812">Transmembrane</keyword>
<dbReference type="AlphaFoldDB" id="A0A255GP04"/>
<feature type="transmembrane region" description="Helical" evidence="2">
    <location>
        <begin position="36"/>
        <end position="57"/>
    </location>
</feature>
<keyword evidence="2" id="KW-0472">Membrane</keyword>
<sequence length="77" mass="8073">MRNLLTPAARRWLYGIALAALPLLIVYGILTETTAPLWGALAGAILVPGVAIANTPATDPPPRRGRDDDGDGQPDTL</sequence>
<dbReference type="RefSeq" id="WP_094404960.1">
    <property type="nucleotide sequence ID" value="NZ_NMVO01000004.1"/>
</dbReference>
<dbReference type="InterPro" id="IPR056390">
    <property type="entry name" value="Holin_phage"/>
</dbReference>
<accession>A0A255GP04</accession>
<evidence type="ECO:0000256" key="2">
    <source>
        <dbReference type="SAM" id="Phobius"/>
    </source>
</evidence>
<dbReference type="OrthoDB" id="3268496at2"/>
<evidence type="ECO:0000313" key="4">
    <source>
        <dbReference type="Proteomes" id="UP000215896"/>
    </source>
</evidence>
<keyword evidence="2" id="KW-1133">Transmembrane helix</keyword>
<protein>
    <submittedName>
        <fullName evidence="3">Uncharacterized protein</fullName>
    </submittedName>
</protein>
<dbReference type="Pfam" id="PF23809">
    <property type="entry name" value="Phage_holin_9"/>
    <property type="match status" value="1"/>
</dbReference>